<dbReference type="AlphaFoldDB" id="A0A8H3L7H9"/>
<accession>A0A8H3L7H9</accession>
<evidence type="ECO:0000313" key="1">
    <source>
        <dbReference type="EMBL" id="GES82992.1"/>
    </source>
</evidence>
<dbReference type="OrthoDB" id="2430050at2759"/>
<name>A0A8H3L7H9_9GLOM</name>
<gene>
    <name evidence="1" type="ORF">RCL2_001016400</name>
</gene>
<dbReference type="EMBL" id="BLAL01000065">
    <property type="protein sequence ID" value="GES82992.1"/>
    <property type="molecule type" value="Genomic_DNA"/>
</dbReference>
<proteinExistence type="predicted"/>
<comment type="caution">
    <text evidence="1">The sequence shown here is derived from an EMBL/GenBank/DDBJ whole genome shotgun (WGS) entry which is preliminary data.</text>
</comment>
<protein>
    <submittedName>
        <fullName evidence="1">Uncharacterized protein</fullName>
    </submittedName>
</protein>
<organism evidence="1 2">
    <name type="scientific">Rhizophagus clarus</name>
    <dbReference type="NCBI Taxonomy" id="94130"/>
    <lineage>
        <taxon>Eukaryota</taxon>
        <taxon>Fungi</taxon>
        <taxon>Fungi incertae sedis</taxon>
        <taxon>Mucoromycota</taxon>
        <taxon>Glomeromycotina</taxon>
        <taxon>Glomeromycetes</taxon>
        <taxon>Glomerales</taxon>
        <taxon>Glomeraceae</taxon>
        <taxon>Rhizophagus</taxon>
    </lineage>
</organism>
<sequence>MSDEMEKLFSKYNKLEEIQKATKTNLQLKIELKDSIAAIQELLNNRTERLILNENKFTCKSPVISDEIEVFFKVMLAINTTLRIDKITQIILRKHEELQDFIKTYCQLRTYSFQIKKCDESSCNICKPPRTSFSVFQSLHFLSDPMSSANNSEHYAEFNMLYEHGSSSLYTNTKVRDFMECTECHKFQCIFSEKQLTKQQTTDFHLAI</sequence>
<reference evidence="1" key="1">
    <citation type="submission" date="2019-10" db="EMBL/GenBank/DDBJ databases">
        <title>Conservation and host-specific expression of non-tandemly repeated heterogenous ribosome RNA gene in arbuscular mycorrhizal fungi.</title>
        <authorList>
            <person name="Maeda T."/>
            <person name="Kobayashi Y."/>
            <person name="Nakagawa T."/>
            <person name="Ezawa T."/>
            <person name="Yamaguchi K."/>
            <person name="Bino T."/>
            <person name="Nishimoto Y."/>
            <person name="Shigenobu S."/>
            <person name="Kawaguchi M."/>
        </authorList>
    </citation>
    <scope>NUCLEOTIDE SEQUENCE</scope>
    <source>
        <strain evidence="1">HR1</strain>
    </source>
</reference>
<dbReference type="Proteomes" id="UP000615446">
    <property type="component" value="Unassembled WGS sequence"/>
</dbReference>
<evidence type="ECO:0000313" key="2">
    <source>
        <dbReference type="Proteomes" id="UP000615446"/>
    </source>
</evidence>